<dbReference type="InterPro" id="IPR019128">
    <property type="entry name" value="Dcc1"/>
</dbReference>
<keyword evidence="3" id="KW-0235">DNA replication</keyword>
<evidence type="ECO:0000256" key="1">
    <source>
        <dbReference type="ARBA" id="ARBA00007017"/>
    </source>
</evidence>
<comment type="similarity">
    <text evidence="1">Belongs to the DCC1 family.</text>
</comment>
<protein>
    <recommendedName>
        <fullName evidence="2">Sister chromatid cohesion protein DCC1</fullName>
    </recommendedName>
</protein>
<dbReference type="Proteomes" id="UP001164746">
    <property type="component" value="Chromosome 13"/>
</dbReference>
<evidence type="ECO:0000313" key="4">
    <source>
        <dbReference type="EMBL" id="WAR24084.1"/>
    </source>
</evidence>
<keyword evidence="5" id="KW-1185">Reference proteome</keyword>
<proteinExistence type="inferred from homology"/>
<accession>A0ABY7FSH8</accession>
<dbReference type="EMBL" id="CP111024">
    <property type="protein sequence ID" value="WAR24084.1"/>
    <property type="molecule type" value="Genomic_DNA"/>
</dbReference>
<evidence type="ECO:0000313" key="5">
    <source>
        <dbReference type="Proteomes" id="UP001164746"/>
    </source>
</evidence>
<sequence length="317" mass="36539">MEANESINTRSLEDIASVLDFAKLDRSEIKSETQSVYFSEHLDSESFRLLELDKAVLEAIENGEKVVLRGDKEDCAVLCTDSQTFEVKQGEISNAMLILPNIHFGPELSTNDEPSVRYNEFTFNELLDLVQGSENEINTALHKMQALIIDGYWRVLDFDFLVQVMGHLLQLCDENDWTHSDIDYHKLNEDKVCRFFAEQILKHARKFNLSQFLSTWEKSVPEGMKTSLYQLEGLALIDRDSTPEVISYMTVDTLPEDMDERFNFLFRMKEKWSLADITPYIKDLETDKMDVTAMLTKVARASMSQGIKVYNSRKPLT</sequence>
<dbReference type="PANTHER" id="PTHR13395:SF6">
    <property type="entry name" value="SISTER CHROMATID COHESION PROTEIN DCC1"/>
    <property type="match status" value="1"/>
</dbReference>
<dbReference type="PANTHER" id="PTHR13395">
    <property type="entry name" value="SISTER CHROMATID COHESION PROTEIN DCC1-RELATED"/>
    <property type="match status" value="1"/>
</dbReference>
<evidence type="ECO:0000256" key="2">
    <source>
        <dbReference type="ARBA" id="ARBA00017682"/>
    </source>
</evidence>
<dbReference type="Pfam" id="PF09724">
    <property type="entry name" value="Dcc1"/>
    <property type="match status" value="3"/>
</dbReference>
<reference evidence="4" key="1">
    <citation type="submission" date="2022-11" db="EMBL/GenBank/DDBJ databases">
        <title>Centuries of genome instability and evolution in soft-shell clam transmissible cancer (bioRxiv).</title>
        <authorList>
            <person name="Hart S.F.M."/>
            <person name="Yonemitsu M.A."/>
            <person name="Giersch R.M."/>
            <person name="Beal B.F."/>
            <person name="Arriagada G."/>
            <person name="Davis B.W."/>
            <person name="Ostrander E.A."/>
            <person name="Goff S.P."/>
            <person name="Metzger M.J."/>
        </authorList>
    </citation>
    <scope>NUCLEOTIDE SEQUENCE</scope>
    <source>
        <strain evidence="4">MELC-2E11</strain>
        <tissue evidence="4">Siphon/mantle</tissue>
    </source>
</reference>
<name>A0ABY7FSH8_MYAAR</name>
<evidence type="ECO:0000256" key="3">
    <source>
        <dbReference type="ARBA" id="ARBA00022705"/>
    </source>
</evidence>
<gene>
    <name evidence="4" type="ORF">MAR_037753</name>
</gene>
<organism evidence="4 5">
    <name type="scientific">Mya arenaria</name>
    <name type="common">Soft-shell clam</name>
    <dbReference type="NCBI Taxonomy" id="6604"/>
    <lineage>
        <taxon>Eukaryota</taxon>
        <taxon>Metazoa</taxon>
        <taxon>Spiralia</taxon>
        <taxon>Lophotrochozoa</taxon>
        <taxon>Mollusca</taxon>
        <taxon>Bivalvia</taxon>
        <taxon>Autobranchia</taxon>
        <taxon>Heteroconchia</taxon>
        <taxon>Euheterodonta</taxon>
        <taxon>Imparidentia</taxon>
        <taxon>Neoheterodontei</taxon>
        <taxon>Myida</taxon>
        <taxon>Myoidea</taxon>
        <taxon>Myidae</taxon>
        <taxon>Mya</taxon>
    </lineage>
</organism>